<keyword evidence="5 9" id="KW-0812">Transmembrane</keyword>
<evidence type="ECO:0000256" key="2">
    <source>
        <dbReference type="ARBA" id="ARBA00007809"/>
    </source>
</evidence>
<dbReference type="InterPro" id="IPR047664">
    <property type="entry name" value="SWEET"/>
</dbReference>
<evidence type="ECO:0000256" key="7">
    <source>
        <dbReference type="ARBA" id="ARBA00022989"/>
    </source>
</evidence>
<name>A0AAW2UYU9_9LAMI</name>
<accession>A0AAW2UYU9</accession>
<dbReference type="GO" id="GO:0051119">
    <property type="term" value="F:sugar transmembrane transporter activity"/>
    <property type="evidence" value="ECO:0007669"/>
    <property type="project" value="InterPro"/>
</dbReference>
<proteinExistence type="inferred from homology"/>
<keyword evidence="7 9" id="KW-1133">Transmembrane helix</keyword>
<evidence type="ECO:0000256" key="6">
    <source>
        <dbReference type="ARBA" id="ARBA00022737"/>
    </source>
</evidence>
<evidence type="ECO:0000256" key="9">
    <source>
        <dbReference type="SAM" id="Phobius"/>
    </source>
</evidence>
<organism evidence="10">
    <name type="scientific">Sesamum latifolium</name>
    <dbReference type="NCBI Taxonomy" id="2727402"/>
    <lineage>
        <taxon>Eukaryota</taxon>
        <taxon>Viridiplantae</taxon>
        <taxon>Streptophyta</taxon>
        <taxon>Embryophyta</taxon>
        <taxon>Tracheophyta</taxon>
        <taxon>Spermatophyta</taxon>
        <taxon>Magnoliopsida</taxon>
        <taxon>eudicotyledons</taxon>
        <taxon>Gunneridae</taxon>
        <taxon>Pentapetalae</taxon>
        <taxon>asterids</taxon>
        <taxon>lamiids</taxon>
        <taxon>Lamiales</taxon>
        <taxon>Pedaliaceae</taxon>
        <taxon>Sesamum</taxon>
    </lineage>
</organism>
<keyword evidence="3" id="KW-0813">Transport</keyword>
<keyword evidence="8 9" id="KW-0472">Membrane</keyword>
<evidence type="ECO:0000256" key="4">
    <source>
        <dbReference type="ARBA" id="ARBA00022597"/>
    </source>
</evidence>
<evidence type="ECO:0000256" key="1">
    <source>
        <dbReference type="ARBA" id="ARBA00004127"/>
    </source>
</evidence>
<dbReference type="InterPro" id="IPR004316">
    <property type="entry name" value="SWEET_rpt"/>
</dbReference>
<dbReference type="GO" id="GO:0012505">
    <property type="term" value="C:endomembrane system"/>
    <property type="evidence" value="ECO:0007669"/>
    <property type="project" value="UniProtKB-SubCell"/>
</dbReference>
<keyword evidence="4 10" id="KW-0762">Sugar transport</keyword>
<dbReference type="Pfam" id="PF03083">
    <property type="entry name" value="MtN3_slv"/>
    <property type="match status" value="1"/>
</dbReference>
<comment type="subcellular location">
    <subcellularLocation>
        <location evidence="1">Endomembrane system</location>
        <topology evidence="1">Multi-pass membrane protein</topology>
    </subcellularLocation>
</comment>
<dbReference type="PANTHER" id="PTHR10791:SF120">
    <property type="entry name" value="BIDIRECTIONAL SUGAR TRANSPORTER SWEET17"/>
    <property type="match status" value="1"/>
</dbReference>
<evidence type="ECO:0000256" key="5">
    <source>
        <dbReference type="ARBA" id="ARBA00022692"/>
    </source>
</evidence>
<keyword evidence="6" id="KW-0677">Repeat</keyword>
<feature type="transmembrane region" description="Helical" evidence="9">
    <location>
        <begin position="98"/>
        <end position="120"/>
    </location>
</feature>
<gene>
    <name evidence="10" type="ORF">Slati_3229100</name>
</gene>
<dbReference type="PANTHER" id="PTHR10791">
    <property type="entry name" value="RAG1-ACTIVATING PROTEIN 1"/>
    <property type="match status" value="1"/>
</dbReference>
<dbReference type="Gene3D" id="1.20.1280.290">
    <property type="match status" value="1"/>
</dbReference>
<dbReference type="GO" id="GO:0016020">
    <property type="term" value="C:membrane"/>
    <property type="evidence" value="ECO:0007669"/>
    <property type="project" value="InterPro"/>
</dbReference>
<reference evidence="10" key="2">
    <citation type="journal article" date="2024" name="Plant">
        <title>Genomic evolution and insights into agronomic trait innovations of Sesamum species.</title>
        <authorList>
            <person name="Miao H."/>
            <person name="Wang L."/>
            <person name="Qu L."/>
            <person name="Liu H."/>
            <person name="Sun Y."/>
            <person name="Le M."/>
            <person name="Wang Q."/>
            <person name="Wei S."/>
            <person name="Zheng Y."/>
            <person name="Lin W."/>
            <person name="Duan Y."/>
            <person name="Cao H."/>
            <person name="Xiong S."/>
            <person name="Wang X."/>
            <person name="Wei L."/>
            <person name="Li C."/>
            <person name="Ma Q."/>
            <person name="Ju M."/>
            <person name="Zhao R."/>
            <person name="Li G."/>
            <person name="Mu C."/>
            <person name="Tian Q."/>
            <person name="Mei H."/>
            <person name="Zhang T."/>
            <person name="Gao T."/>
            <person name="Zhang H."/>
        </authorList>
    </citation>
    <scope>NUCLEOTIDE SEQUENCE</scope>
    <source>
        <strain evidence="10">KEN1</strain>
    </source>
</reference>
<comment type="similarity">
    <text evidence="2">Belongs to the SWEET sugar transporter family.</text>
</comment>
<feature type="transmembrane region" description="Helical" evidence="9">
    <location>
        <begin position="132"/>
        <end position="150"/>
    </location>
</feature>
<feature type="transmembrane region" description="Helical" evidence="9">
    <location>
        <begin position="162"/>
        <end position="191"/>
    </location>
</feature>
<dbReference type="EMBL" id="JACGWN010000011">
    <property type="protein sequence ID" value="KAL0422062.1"/>
    <property type="molecule type" value="Genomic_DNA"/>
</dbReference>
<evidence type="ECO:0000313" key="10">
    <source>
        <dbReference type="EMBL" id="KAL0422062.1"/>
    </source>
</evidence>
<dbReference type="AlphaFoldDB" id="A0AAW2UYU9"/>
<comment type="caution">
    <text evidence="10">The sequence shown here is derived from an EMBL/GenBank/DDBJ whole genome shotgun (WGS) entry which is preliminary data.</text>
</comment>
<sequence length="199" mass="22072">MSHYKNLSLSPGSLASLYCLSWKNSEFRLLRSLVCCGHGEGSLLGNIISLLVFLSPARTFVRIVKNKSTEEFESFPYICTLLSSSLWTYYGLTKPDTFLVATVNGFGVALEIVYVSLFLFFAPPPIRVKTGVLFGIMNVGFLGAAVWMTYMLLDGEVRIDAIGLMCSALTIIMYTSPLSAMFVYVSVYLIVSEHKKDIL</sequence>
<evidence type="ECO:0000256" key="3">
    <source>
        <dbReference type="ARBA" id="ARBA00022448"/>
    </source>
</evidence>
<protein>
    <submittedName>
        <fullName evidence="10">Bidirectional sugar transporter SWEET17</fullName>
    </submittedName>
</protein>
<dbReference type="FunFam" id="1.20.1280.290:FF:000001">
    <property type="entry name" value="Bidirectional sugar transporter SWEET"/>
    <property type="match status" value="1"/>
</dbReference>
<reference evidence="10" key="1">
    <citation type="submission" date="2020-06" db="EMBL/GenBank/DDBJ databases">
        <authorList>
            <person name="Li T."/>
            <person name="Hu X."/>
            <person name="Zhang T."/>
            <person name="Song X."/>
            <person name="Zhang H."/>
            <person name="Dai N."/>
            <person name="Sheng W."/>
            <person name="Hou X."/>
            <person name="Wei L."/>
        </authorList>
    </citation>
    <scope>NUCLEOTIDE SEQUENCE</scope>
    <source>
        <strain evidence="10">KEN1</strain>
        <tissue evidence="10">Leaf</tissue>
    </source>
</reference>
<evidence type="ECO:0000256" key="8">
    <source>
        <dbReference type="ARBA" id="ARBA00023136"/>
    </source>
</evidence>